<dbReference type="NCBIfam" id="TIGR01764">
    <property type="entry name" value="excise"/>
    <property type="match status" value="1"/>
</dbReference>
<protein>
    <submittedName>
        <fullName evidence="3">Unannotated protein</fullName>
    </submittedName>
</protein>
<dbReference type="EMBL" id="CAFBNE010000179">
    <property type="protein sequence ID" value="CAB4969726.1"/>
    <property type="molecule type" value="Genomic_DNA"/>
</dbReference>
<feature type="compositionally biased region" description="Basic and acidic residues" evidence="1">
    <location>
        <begin position="81"/>
        <end position="90"/>
    </location>
</feature>
<dbReference type="AlphaFoldDB" id="A0A6J7LMX8"/>
<dbReference type="GO" id="GO:0003677">
    <property type="term" value="F:DNA binding"/>
    <property type="evidence" value="ECO:0007669"/>
    <property type="project" value="InterPro"/>
</dbReference>
<evidence type="ECO:0000313" key="3">
    <source>
        <dbReference type="EMBL" id="CAB4969726.1"/>
    </source>
</evidence>
<accession>A0A6J7LMX8</accession>
<dbReference type="InterPro" id="IPR010093">
    <property type="entry name" value="SinI_DNA-bd"/>
</dbReference>
<feature type="region of interest" description="Disordered" evidence="1">
    <location>
        <begin position="75"/>
        <end position="99"/>
    </location>
</feature>
<dbReference type="Pfam" id="PF12728">
    <property type="entry name" value="HTH_17"/>
    <property type="match status" value="1"/>
</dbReference>
<reference evidence="3" key="1">
    <citation type="submission" date="2020-05" db="EMBL/GenBank/DDBJ databases">
        <authorList>
            <person name="Chiriac C."/>
            <person name="Salcher M."/>
            <person name="Ghai R."/>
            <person name="Kavagutti S V."/>
        </authorList>
    </citation>
    <scope>NUCLEOTIDE SEQUENCE</scope>
</reference>
<sequence length="99" mass="10768">MECQAPTKGLEAGRTDRQSGQLAPLNDVLEVAEYLRCGRTHVFALIRSGRLRSVKVGRKRLVPDHCVLAFVDEQTSSDGASHAETREQHGDSGGSNHAQ</sequence>
<evidence type="ECO:0000256" key="1">
    <source>
        <dbReference type="SAM" id="MobiDB-lite"/>
    </source>
</evidence>
<organism evidence="3">
    <name type="scientific">freshwater metagenome</name>
    <dbReference type="NCBI Taxonomy" id="449393"/>
    <lineage>
        <taxon>unclassified sequences</taxon>
        <taxon>metagenomes</taxon>
        <taxon>ecological metagenomes</taxon>
    </lineage>
</organism>
<dbReference type="InterPro" id="IPR041657">
    <property type="entry name" value="HTH_17"/>
</dbReference>
<feature type="region of interest" description="Disordered" evidence="1">
    <location>
        <begin position="1"/>
        <end position="23"/>
    </location>
</feature>
<evidence type="ECO:0000259" key="2">
    <source>
        <dbReference type="Pfam" id="PF12728"/>
    </source>
</evidence>
<gene>
    <name evidence="3" type="ORF">UFOPK3772_03266</name>
</gene>
<name>A0A6J7LMX8_9ZZZZ</name>
<proteinExistence type="predicted"/>
<feature type="domain" description="Helix-turn-helix" evidence="2">
    <location>
        <begin position="30"/>
        <end position="74"/>
    </location>
</feature>